<proteinExistence type="predicted"/>
<sequence>MELKQRIEIAKVNLKKAETAKIQAEAEKSSAEKQLTEIAEQMAQYGVTPETIQDEISKLDSSVKENLEHVERLIPQV</sequence>
<dbReference type="AlphaFoldDB" id="A0A1G6JXB7"/>
<organism evidence="2 3">
    <name type="scientific">Bacillus wiedmannii</name>
    <dbReference type="NCBI Taxonomy" id="1890302"/>
    <lineage>
        <taxon>Bacteria</taxon>
        <taxon>Bacillati</taxon>
        <taxon>Bacillota</taxon>
        <taxon>Bacilli</taxon>
        <taxon>Bacillales</taxon>
        <taxon>Bacillaceae</taxon>
        <taxon>Bacillus</taxon>
        <taxon>Bacillus cereus group</taxon>
    </lineage>
</organism>
<evidence type="ECO:0000313" key="3">
    <source>
        <dbReference type="Proteomes" id="UP000183507"/>
    </source>
</evidence>
<dbReference type="EMBL" id="FMZR01000001">
    <property type="protein sequence ID" value="SDC23370.1"/>
    <property type="molecule type" value="Genomic_DNA"/>
</dbReference>
<reference evidence="3" key="1">
    <citation type="submission" date="2016-10" db="EMBL/GenBank/DDBJ databases">
        <authorList>
            <person name="Varghese N."/>
        </authorList>
    </citation>
    <scope>NUCLEOTIDE SEQUENCE [LARGE SCALE GENOMIC DNA]</scope>
    <source>
        <strain evidence="3">KPR-7A</strain>
    </source>
</reference>
<evidence type="ECO:0000256" key="1">
    <source>
        <dbReference type="SAM" id="Coils"/>
    </source>
</evidence>
<keyword evidence="1" id="KW-0175">Coiled coil</keyword>
<protein>
    <submittedName>
        <fullName evidence="2">Uncharacterized protein</fullName>
    </submittedName>
</protein>
<dbReference type="RefSeq" id="WP_074650656.1">
    <property type="nucleotide sequence ID" value="NZ_FMZR01000001.1"/>
</dbReference>
<evidence type="ECO:0000313" key="2">
    <source>
        <dbReference type="EMBL" id="SDC23370.1"/>
    </source>
</evidence>
<feature type="coiled-coil region" evidence="1">
    <location>
        <begin position="7"/>
        <end position="41"/>
    </location>
</feature>
<accession>A0A1G6JXB7</accession>
<dbReference type="Proteomes" id="UP000183507">
    <property type="component" value="Unassembled WGS sequence"/>
</dbReference>
<name>A0A1G6JXB7_9BACI</name>
<gene>
    <name evidence="2" type="ORF">SAMN04487767_101544</name>
</gene>